<dbReference type="RefSeq" id="WP_126694219.1">
    <property type="nucleotide sequence ID" value="NZ_RXOF01000009.1"/>
</dbReference>
<feature type="transmembrane region" description="Helical" evidence="1">
    <location>
        <begin position="128"/>
        <end position="148"/>
    </location>
</feature>
<dbReference type="OrthoDB" id="877073at2"/>
<protein>
    <submittedName>
        <fullName evidence="2">Uncharacterized protein</fullName>
    </submittedName>
</protein>
<feature type="transmembrane region" description="Helical" evidence="1">
    <location>
        <begin position="12"/>
        <end position="32"/>
    </location>
</feature>
<keyword evidence="1" id="KW-0472">Membrane</keyword>
<feature type="transmembrane region" description="Helical" evidence="1">
    <location>
        <begin position="68"/>
        <end position="88"/>
    </location>
</feature>
<name>A0A431U0U4_9BACT</name>
<evidence type="ECO:0000313" key="2">
    <source>
        <dbReference type="EMBL" id="RTQ48514.1"/>
    </source>
</evidence>
<gene>
    <name evidence="2" type="ORF">EJV47_16210</name>
</gene>
<dbReference type="Proteomes" id="UP000282184">
    <property type="component" value="Unassembled WGS sequence"/>
</dbReference>
<organism evidence="2 3">
    <name type="scientific">Hymenobacter gummosus</name>
    <dbReference type="NCBI Taxonomy" id="1776032"/>
    <lineage>
        <taxon>Bacteria</taxon>
        <taxon>Pseudomonadati</taxon>
        <taxon>Bacteroidota</taxon>
        <taxon>Cytophagia</taxon>
        <taxon>Cytophagales</taxon>
        <taxon>Hymenobacteraceae</taxon>
        <taxon>Hymenobacter</taxon>
    </lineage>
</organism>
<feature type="transmembrane region" description="Helical" evidence="1">
    <location>
        <begin position="38"/>
        <end position="56"/>
    </location>
</feature>
<feature type="transmembrane region" description="Helical" evidence="1">
    <location>
        <begin position="94"/>
        <end position="116"/>
    </location>
</feature>
<evidence type="ECO:0000256" key="1">
    <source>
        <dbReference type="SAM" id="Phobius"/>
    </source>
</evidence>
<proteinExistence type="predicted"/>
<dbReference type="AlphaFoldDB" id="A0A431U0U4"/>
<sequence length="304" mass="35189">MLKRLFQRLRPLLPYLNILLAGAAYMANEYFVQGFCQPVTWAAWVLGLSTAAFLAWPWLQRAPRAVQVVAMLLQGLSFTVCLYCAWFIGLEPRYYLVGLLLGFLPLLVWVPVFFGVQLWHRMRTAALPYARLWFGLGVLALLPAQLWAEWQYQQFQAAVSRVHIDPRYNAAPYAAAMRRVLPRSYVTERVLGMRFRYHTYPNFEEDGWRPPLHDPLLTVLMRGELWHNDPFYWLGIERRAALYQHLFPGMRAKANCACGRSSDATGYWRWQPEWNPPGVPRSWAGLDSLSALPVRPLRSMMGGR</sequence>
<comment type="caution">
    <text evidence="2">The sequence shown here is derived from an EMBL/GenBank/DDBJ whole genome shotgun (WGS) entry which is preliminary data.</text>
</comment>
<dbReference type="EMBL" id="RXOF01000009">
    <property type="protein sequence ID" value="RTQ48514.1"/>
    <property type="molecule type" value="Genomic_DNA"/>
</dbReference>
<keyword evidence="1" id="KW-0812">Transmembrane</keyword>
<evidence type="ECO:0000313" key="3">
    <source>
        <dbReference type="Proteomes" id="UP000282184"/>
    </source>
</evidence>
<reference evidence="2 3" key="1">
    <citation type="submission" date="2018-12" db="EMBL/GenBank/DDBJ databases">
        <title>Hymenobacter gummosus sp. nov., isolated from a spring.</title>
        <authorList>
            <person name="Nie L."/>
        </authorList>
    </citation>
    <scope>NUCLEOTIDE SEQUENCE [LARGE SCALE GENOMIC DNA]</scope>
    <source>
        <strain evidence="2 3">KCTC 52166</strain>
    </source>
</reference>
<accession>A0A431U0U4</accession>
<keyword evidence="1" id="KW-1133">Transmembrane helix</keyword>
<keyword evidence="3" id="KW-1185">Reference proteome</keyword>